<dbReference type="EMBL" id="AP022613">
    <property type="protein sequence ID" value="BBZ41338.1"/>
    <property type="molecule type" value="Genomic_DNA"/>
</dbReference>
<reference evidence="9 10" key="1">
    <citation type="journal article" date="2019" name="Emerg. Microbes Infect.">
        <title>Comprehensive subspecies identification of 175 nontuberculous mycobacteria species based on 7547 genomic profiles.</title>
        <authorList>
            <person name="Matsumoto Y."/>
            <person name="Kinjo T."/>
            <person name="Motooka D."/>
            <person name="Nabeya D."/>
            <person name="Jung N."/>
            <person name="Uechi K."/>
            <person name="Horii T."/>
            <person name="Iida T."/>
            <person name="Fujita J."/>
            <person name="Nakamura S."/>
        </authorList>
    </citation>
    <scope>NUCLEOTIDE SEQUENCE [LARGE SCALE GENOMIC DNA]</scope>
    <source>
        <strain evidence="9 10">JCM 14738</strain>
    </source>
</reference>
<evidence type="ECO:0000256" key="5">
    <source>
        <dbReference type="ARBA" id="ARBA00022857"/>
    </source>
</evidence>
<gene>
    <name evidence="9" type="ORF">MCNS_44010</name>
</gene>
<dbReference type="Proteomes" id="UP000467385">
    <property type="component" value="Chromosome"/>
</dbReference>
<keyword evidence="6" id="KW-0560">Oxidoreductase</keyword>
<evidence type="ECO:0000256" key="1">
    <source>
        <dbReference type="ARBA" id="ARBA00001974"/>
    </source>
</evidence>
<proteinExistence type="inferred from homology"/>
<evidence type="ECO:0000256" key="2">
    <source>
        <dbReference type="ARBA" id="ARBA00010139"/>
    </source>
</evidence>
<dbReference type="SUPFAM" id="SSF51905">
    <property type="entry name" value="FAD/NAD(P)-binding domain"/>
    <property type="match status" value="1"/>
</dbReference>
<dbReference type="Pfam" id="PF16170">
    <property type="entry name" value="DUF4873"/>
    <property type="match status" value="1"/>
</dbReference>
<keyword evidence="10" id="KW-1185">Reference proteome</keyword>
<dbReference type="InterPro" id="IPR032371">
    <property type="entry name" value="DUF4873"/>
</dbReference>
<dbReference type="PANTHER" id="PTHR43098">
    <property type="entry name" value="L-ORNITHINE N(5)-MONOOXYGENASE-RELATED"/>
    <property type="match status" value="1"/>
</dbReference>
<evidence type="ECO:0000313" key="9">
    <source>
        <dbReference type="EMBL" id="BBZ41338.1"/>
    </source>
</evidence>
<dbReference type="GO" id="GO:0016709">
    <property type="term" value="F:oxidoreductase activity, acting on paired donors, with incorporation or reduction of molecular oxygen, NAD(P)H as one donor, and incorporation of one atom of oxygen"/>
    <property type="evidence" value="ECO:0007669"/>
    <property type="project" value="UniProtKB-ARBA"/>
</dbReference>
<keyword evidence="3" id="KW-0285">Flavoprotein</keyword>
<evidence type="ECO:0000259" key="8">
    <source>
        <dbReference type="Pfam" id="PF16170"/>
    </source>
</evidence>
<sequence length="408" mass="43361">MTPPPDVIVVGAGALAELRAAGITDVTVVSGADSTDIVDSVFDDDTDTWVLHTSSGETVRATVVIRADQPHRPWIPELPGRNDFRGPTFHAARWDSAFDPAGKHVAVIGTDSAAGHHLPGLAERAASVSVFGHPPRRFVPAVSFWTSRATRWMRRRRASTEGPESQRPTTVGQAIEALTASGIRTRDGREHRADAIIYGTGFAAPDSRILGAGGLTIQQAWPDGMEPFTGVAVHGFPNYFLVSGPDTGAQARYIAECVGLMTATASGRIEVRRSSQQVFNERAHLNPAEPIPAAAAFDLSGIPATDTELKEIYDGAATLTIGDASHPVRVRLTGRIDPIDGHYHWQGTVFSPLVDPVSGKPDDALKQARAATLTVGNRSAPARIVEQTPWGTHSIAGVGAPPYPLNGR</sequence>
<evidence type="ECO:0000256" key="7">
    <source>
        <dbReference type="ARBA" id="ARBA00023033"/>
    </source>
</evidence>
<evidence type="ECO:0000313" key="10">
    <source>
        <dbReference type="Proteomes" id="UP000467385"/>
    </source>
</evidence>
<dbReference type="Gene3D" id="3.50.50.60">
    <property type="entry name" value="FAD/NAD(P)-binding domain"/>
    <property type="match status" value="2"/>
</dbReference>
<evidence type="ECO:0000256" key="6">
    <source>
        <dbReference type="ARBA" id="ARBA00023002"/>
    </source>
</evidence>
<dbReference type="InterPro" id="IPR050775">
    <property type="entry name" value="FAD-binding_Monooxygenases"/>
</dbReference>
<dbReference type="AlphaFoldDB" id="A0A1X1T0V9"/>
<name>A0A1X1T0V9_9MYCO</name>
<comment type="similarity">
    <text evidence="2">Belongs to the FAD-binding monooxygenase family.</text>
</comment>
<comment type="cofactor">
    <cofactor evidence="1">
        <name>FAD</name>
        <dbReference type="ChEBI" id="CHEBI:57692"/>
    </cofactor>
</comment>
<dbReference type="InterPro" id="IPR036188">
    <property type="entry name" value="FAD/NAD-bd_sf"/>
</dbReference>
<dbReference type="STRING" id="44010.AWC00_22025"/>
<dbReference type="PANTHER" id="PTHR43098:SF3">
    <property type="entry name" value="L-ORNITHINE N(5)-MONOOXYGENASE-RELATED"/>
    <property type="match status" value="1"/>
</dbReference>
<feature type="domain" description="DUF4873" evidence="8">
    <location>
        <begin position="311"/>
        <end position="404"/>
    </location>
</feature>
<evidence type="ECO:0000256" key="3">
    <source>
        <dbReference type="ARBA" id="ARBA00022630"/>
    </source>
</evidence>
<protein>
    <recommendedName>
        <fullName evidence="8">DUF4873 domain-containing protein</fullName>
    </recommendedName>
</protein>
<evidence type="ECO:0000256" key="4">
    <source>
        <dbReference type="ARBA" id="ARBA00022827"/>
    </source>
</evidence>
<organism evidence="9 10">
    <name type="scientific">Mycobacterium conspicuum</name>
    <dbReference type="NCBI Taxonomy" id="44010"/>
    <lineage>
        <taxon>Bacteria</taxon>
        <taxon>Bacillati</taxon>
        <taxon>Actinomycetota</taxon>
        <taxon>Actinomycetes</taxon>
        <taxon>Mycobacteriales</taxon>
        <taxon>Mycobacteriaceae</taxon>
        <taxon>Mycobacterium</taxon>
    </lineage>
</organism>
<keyword evidence="7" id="KW-0503">Monooxygenase</keyword>
<accession>A0A1X1T0V9</accession>
<keyword evidence="5" id="KW-0521">NADP</keyword>
<keyword evidence="4" id="KW-0274">FAD</keyword>
<dbReference type="OrthoDB" id="3683556at2"/>